<evidence type="ECO:0000256" key="1">
    <source>
        <dbReference type="SAM" id="Phobius"/>
    </source>
</evidence>
<reference evidence="3" key="2">
    <citation type="submission" date="2025-08" db="UniProtKB">
        <authorList>
            <consortium name="RefSeq"/>
        </authorList>
    </citation>
    <scope>IDENTIFICATION</scope>
    <source>
        <strain evidence="3">MV-25-SWS-2005</strain>
        <tissue evidence="3">Whole body</tissue>
    </source>
</reference>
<keyword evidence="2" id="KW-1185">Reference proteome</keyword>
<dbReference type="AlphaFoldDB" id="A0A6I8V6E6"/>
<evidence type="ECO:0000313" key="2">
    <source>
        <dbReference type="Proteomes" id="UP000001819"/>
    </source>
</evidence>
<name>A0A6I8V6E6_DROPS</name>
<accession>A0A6I8V6E6</accession>
<organism evidence="2 3">
    <name type="scientific">Drosophila pseudoobscura pseudoobscura</name>
    <name type="common">Fruit fly</name>
    <dbReference type="NCBI Taxonomy" id="46245"/>
    <lineage>
        <taxon>Eukaryota</taxon>
        <taxon>Metazoa</taxon>
        <taxon>Ecdysozoa</taxon>
        <taxon>Arthropoda</taxon>
        <taxon>Hexapoda</taxon>
        <taxon>Insecta</taxon>
        <taxon>Pterygota</taxon>
        <taxon>Neoptera</taxon>
        <taxon>Endopterygota</taxon>
        <taxon>Diptera</taxon>
        <taxon>Brachycera</taxon>
        <taxon>Muscomorpha</taxon>
        <taxon>Ephydroidea</taxon>
        <taxon>Drosophilidae</taxon>
        <taxon>Drosophila</taxon>
        <taxon>Sophophora</taxon>
    </lineage>
</organism>
<gene>
    <name evidence="3" type="primary">LOC15382885</name>
</gene>
<feature type="transmembrane region" description="Helical" evidence="1">
    <location>
        <begin position="80"/>
        <end position="102"/>
    </location>
</feature>
<feature type="transmembrane region" description="Helical" evidence="1">
    <location>
        <begin position="174"/>
        <end position="192"/>
    </location>
</feature>
<dbReference type="InParanoid" id="A0A6I8V6E6"/>
<feature type="transmembrane region" description="Helical" evidence="1">
    <location>
        <begin position="53"/>
        <end position="73"/>
    </location>
</feature>
<dbReference type="Proteomes" id="UP000001819">
    <property type="component" value="Chromosome 3"/>
</dbReference>
<protein>
    <submittedName>
        <fullName evidence="3">Uncharacterized protein isoform X1</fullName>
    </submittedName>
</protein>
<dbReference type="OMA" id="TFIMYHA"/>
<feature type="transmembrane region" description="Helical" evidence="1">
    <location>
        <begin position="20"/>
        <end position="38"/>
    </location>
</feature>
<feature type="transmembrane region" description="Helical" evidence="1">
    <location>
        <begin position="204"/>
        <end position="226"/>
    </location>
</feature>
<feature type="transmembrane region" description="Helical" evidence="1">
    <location>
        <begin position="139"/>
        <end position="162"/>
    </location>
</feature>
<feature type="transmembrane region" description="Helical" evidence="1">
    <location>
        <begin position="108"/>
        <end position="127"/>
    </location>
</feature>
<keyword evidence="1" id="KW-0812">Transmembrane</keyword>
<dbReference type="GeneID" id="15382885"/>
<evidence type="ECO:0000313" key="3">
    <source>
        <dbReference type="RefSeq" id="XP_004444266.1"/>
    </source>
</evidence>
<dbReference type="Bgee" id="FBgn0265025">
    <property type="expression patterns" value="Expressed in male reproductive system and 1 other cell type or tissue"/>
</dbReference>
<keyword evidence="1" id="KW-0472">Membrane</keyword>
<dbReference type="RefSeq" id="XP_004444266.1">
    <property type="nucleotide sequence ID" value="XM_004444209.3"/>
</dbReference>
<sequence length="251" mass="29023">MDAYAHTRFYKKERRKFSLITYFLTAVLLFLSAVQWYYINELDKANEFFTKKYWVGSIFFAVGLVLFAVFIFFEALRFTVPINWIFAIVILECAVMGVSSLVVRHQMYQLVLSLVVWAVVLGVFLLCGSYLPHDITLDIVVLFVLAIVALIGAMYFLMLHIVTNMPYSLLVHRAFVLGSIWMFVMYHAQIINGGKFAEMRTKDYLLAALMLFHDFLLMFMPSFHLASKWSDSCDPNVNPNATKRLVFINDP</sequence>
<reference evidence="2" key="1">
    <citation type="submission" date="2024-06" db="UniProtKB">
        <authorList>
            <consortium name="RefSeq"/>
        </authorList>
    </citation>
    <scope>NUCLEOTIDE SEQUENCE [LARGE SCALE GENOMIC DNA]</scope>
    <source>
        <strain evidence="2">MV2-25</strain>
    </source>
</reference>
<keyword evidence="1" id="KW-1133">Transmembrane helix</keyword>
<dbReference type="KEGG" id="dpo:15382885"/>
<proteinExistence type="predicted"/>